<dbReference type="SUPFAM" id="SSF144010">
    <property type="entry name" value="CofE-like"/>
    <property type="match status" value="1"/>
</dbReference>
<dbReference type="InterPro" id="IPR002847">
    <property type="entry name" value="F420-0_gamma-glut_ligase-dom"/>
</dbReference>
<dbReference type="Gene3D" id="3.30.1330.100">
    <property type="entry name" value="CofE-like"/>
    <property type="match status" value="1"/>
</dbReference>
<reference evidence="2" key="1">
    <citation type="submission" date="2020-10" db="EMBL/GenBank/DDBJ databases">
        <authorList>
            <person name="Gilroy R."/>
        </authorList>
    </citation>
    <scope>NUCLEOTIDE SEQUENCE</scope>
    <source>
        <strain evidence="2">CHK199-13235</strain>
    </source>
</reference>
<evidence type="ECO:0000313" key="2">
    <source>
        <dbReference type="EMBL" id="HIS76646.1"/>
    </source>
</evidence>
<evidence type="ECO:0000313" key="3">
    <source>
        <dbReference type="Proteomes" id="UP000824002"/>
    </source>
</evidence>
<proteinExistence type="predicted"/>
<dbReference type="GO" id="GO:0016874">
    <property type="term" value="F:ligase activity"/>
    <property type="evidence" value="ECO:0007669"/>
    <property type="project" value="UniProtKB-KW"/>
</dbReference>
<name>A0A9D1FMP8_9FIRM</name>
<evidence type="ECO:0000259" key="1">
    <source>
        <dbReference type="Pfam" id="PF01996"/>
    </source>
</evidence>
<dbReference type="EMBL" id="DVJP01000050">
    <property type="protein sequence ID" value="HIS76646.1"/>
    <property type="molecule type" value="Genomic_DNA"/>
</dbReference>
<dbReference type="Pfam" id="PF01996">
    <property type="entry name" value="F420_ligase"/>
    <property type="match status" value="1"/>
</dbReference>
<organism evidence="2 3">
    <name type="scientific">Candidatus Merdivicinus excrementipullorum</name>
    <dbReference type="NCBI Taxonomy" id="2840867"/>
    <lineage>
        <taxon>Bacteria</taxon>
        <taxon>Bacillati</taxon>
        <taxon>Bacillota</taxon>
        <taxon>Clostridia</taxon>
        <taxon>Eubacteriales</taxon>
        <taxon>Oscillospiraceae</taxon>
        <taxon>Oscillospiraceae incertae sedis</taxon>
        <taxon>Candidatus Merdivicinus</taxon>
    </lineage>
</organism>
<dbReference type="AlphaFoldDB" id="A0A9D1FMP8"/>
<gene>
    <name evidence="2" type="ORF">IAB51_07525</name>
</gene>
<accession>A0A9D1FMP8</accession>
<feature type="domain" description="Coenzyme F420:L-glutamate ligase-like" evidence="1">
    <location>
        <begin position="11"/>
        <end position="392"/>
    </location>
</feature>
<protein>
    <submittedName>
        <fullName evidence="2">Coenzyme F420-0:L-glutamate ligase</fullName>
    </submittedName>
</protein>
<sequence>MERLVGTVSRGIRAPIIREGDDMAKIAVDSVIAAAESEGFPLHDRDVVGITEAVVARAQGNYATTEDIAADVRAKFPGGHIGVIFPILSRNRFAICLRGIAKGAKKITLMLSYPSDEVGNHLVTEDELDEKGVNPWTDILDEAKYRELFGYQKHTFTGVDYVEYYKSLIEEEGAEAEVIFANNCRAILNYTKDVLHCDIHTRALTKRRLQAAGANTVLGLDEIMTAPVNGSGYNADYGLLGSNKATESTVKLFPRDCKAFAEKVQKMFLERTGKCLEVLVYGDGAFKDPVGKIWELADPVVSPGHTDGLIGQPNELKLKYLADNDFADLSGEALKEAISKAIAEKDAKNESLKGTMATQGTTPRRLTDLIGSLCDLTSGSGDKGTPIILIQGYFDNYVKG</sequence>
<reference evidence="2" key="2">
    <citation type="journal article" date="2021" name="PeerJ">
        <title>Extensive microbial diversity within the chicken gut microbiome revealed by metagenomics and culture.</title>
        <authorList>
            <person name="Gilroy R."/>
            <person name="Ravi A."/>
            <person name="Getino M."/>
            <person name="Pursley I."/>
            <person name="Horton D.L."/>
            <person name="Alikhan N.F."/>
            <person name="Baker D."/>
            <person name="Gharbi K."/>
            <person name="Hall N."/>
            <person name="Watson M."/>
            <person name="Adriaenssens E.M."/>
            <person name="Foster-Nyarko E."/>
            <person name="Jarju S."/>
            <person name="Secka A."/>
            <person name="Antonio M."/>
            <person name="Oren A."/>
            <person name="Chaudhuri R.R."/>
            <person name="La Ragione R."/>
            <person name="Hildebrand F."/>
            <person name="Pallen M.J."/>
        </authorList>
    </citation>
    <scope>NUCLEOTIDE SEQUENCE</scope>
    <source>
        <strain evidence="2">CHK199-13235</strain>
    </source>
</reference>
<dbReference type="Proteomes" id="UP000824002">
    <property type="component" value="Unassembled WGS sequence"/>
</dbReference>
<keyword evidence="2" id="KW-0436">Ligase</keyword>
<comment type="caution">
    <text evidence="2">The sequence shown here is derived from an EMBL/GenBank/DDBJ whole genome shotgun (WGS) entry which is preliminary data.</text>
</comment>